<dbReference type="AlphaFoldDB" id="A0A1I6MJ59"/>
<evidence type="ECO:0000313" key="3">
    <source>
        <dbReference type="Proteomes" id="UP000198926"/>
    </source>
</evidence>
<protein>
    <recommendedName>
        <fullName evidence="4">CTP synthetase</fullName>
    </recommendedName>
</protein>
<dbReference type="STRING" id="1123755.SAMN05444714_1902"/>
<keyword evidence="1" id="KW-0472">Membrane</keyword>
<dbReference type="EMBL" id="FOZM01000001">
    <property type="protein sequence ID" value="SFS15756.1"/>
    <property type="molecule type" value="Genomic_DNA"/>
</dbReference>
<accession>A0A1I6MJ59</accession>
<keyword evidence="3" id="KW-1185">Reference proteome</keyword>
<sequence>MVRLASILYSIIATALGGALVVVALVTGNDQFIPILAAAGIGAVLALPVSYLVARAIVTQQV</sequence>
<keyword evidence="1" id="KW-0812">Transmembrane</keyword>
<name>A0A1I6MJ59_9RHOB</name>
<evidence type="ECO:0000256" key="1">
    <source>
        <dbReference type="SAM" id="Phobius"/>
    </source>
</evidence>
<evidence type="ECO:0000313" key="2">
    <source>
        <dbReference type="EMBL" id="SFS15756.1"/>
    </source>
</evidence>
<dbReference type="Proteomes" id="UP000198926">
    <property type="component" value="Unassembled WGS sequence"/>
</dbReference>
<feature type="transmembrane region" description="Helical" evidence="1">
    <location>
        <begin position="7"/>
        <end position="26"/>
    </location>
</feature>
<keyword evidence="1" id="KW-1133">Transmembrane helix</keyword>
<proteinExistence type="predicted"/>
<reference evidence="2 3" key="1">
    <citation type="submission" date="2016-10" db="EMBL/GenBank/DDBJ databases">
        <authorList>
            <person name="de Groot N.N."/>
        </authorList>
    </citation>
    <scope>NUCLEOTIDE SEQUENCE [LARGE SCALE GENOMIC DNA]</scope>
    <source>
        <strain evidence="2 3">DSM 29433</strain>
    </source>
</reference>
<dbReference type="RefSeq" id="WP_090207830.1">
    <property type="nucleotide sequence ID" value="NZ_FOZM01000001.1"/>
</dbReference>
<evidence type="ECO:0008006" key="4">
    <source>
        <dbReference type="Google" id="ProtNLM"/>
    </source>
</evidence>
<gene>
    <name evidence="2" type="ORF">SAMN05444714_1902</name>
</gene>
<organism evidence="2 3">
    <name type="scientific">Yoonia litorea</name>
    <dbReference type="NCBI Taxonomy" id="1123755"/>
    <lineage>
        <taxon>Bacteria</taxon>
        <taxon>Pseudomonadati</taxon>
        <taxon>Pseudomonadota</taxon>
        <taxon>Alphaproteobacteria</taxon>
        <taxon>Rhodobacterales</taxon>
        <taxon>Paracoccaceae</taxon>
        <taxon>Yoonia</taxon>
    </lineage>
</organism>
<feature type="transmembrane region" description="Helical" evidence="1">
    <location>
        <begin position="32"/>
        <end position="54"/>
    </location>
</feature>